<accession>A0A100Y6N2</accession>
<evidence type="ECO:0000313" key="2">
    <source>
        <dbReference type="Proteomes" id="UP000054011"/>
    </source>
</evidence>
<dbReference type="AlphaFoldDB" id="A0A100Y6N2"/>
<sequence length="120" mass="12290">MDSKAGAVRDAAAGDHRFDAQCPDETAVFVVVVAAVAEQAVGSVAWASDHAGDGRDLLQQGYQLGDVIAVAAGQRDGEWDAVAVDDEVVLAARTCSVDRAGTAFWAPSSGPDVGGVDHRP</sequence>
<keyword evidence="2" id="KW-1185">Reference proteome</keyword>
<evidence type="ECO:0000313" key="1">
    <source>
        <dbReference type="EMBL" id="KUH38597.1"/>
    </source>
</evidence>
<comment type="caution">
    <text evidence="1">The sequence shown here is derived from an EMBL/GenBank/DDBJ whole genome shotgun (WGS) entry which is preliminary data.</text>
</comment>
<dbReference type="Proteomes" id="UP000054011">
    <property type="component" value="Unassembled WGS sequence"/>
</dbReference>
<dbReference type="EMBL" id="LNSV01000024">
    <property type="protein sequence ID" value="KUH38597.1"/>
    <property type="molecule type" value="Genomic_DNA"/>
</dbReference>
<organism evidence="1 2">
    <name type="scientific">Streptomyces kanasensis</name>
    <dbReference type="NCBI Taxonomy" id="936756"/>
    <lineage>
        <taxon>Bacteria</taxon>
        <taxon>Bacillati</taxon>
        <taxon>Actinomycetota</taxon>
        <taxon>Actinomycetes</taxon>
        <taxon>Kitasatosporales</taxon>
        <taxon>Streptomycetaceae</taxon>
        <taxon>Streptomyces</taxon>
    </lineage>
</organism>
<reference evidence="1 2" key="1">
    <citation type="submission" date="2015-11" db="EMBL/GenBank/DDBJ databases">
        <title>Genome-wide analysis reveals the secondary metabolome in Streptomyces kanasensis ZX01.</title>
        <authorList>
            <person name="Zhang G."/>
            <person name="Han L."/>
            <person name="Feng J."/>
            <person name="Zhang X."/>
        </authorList>
    </citation>
    <scope>NUCLEOTIDE SEQUENCE [LARGE SCALE GENOMIC DNA]</scope>
    <source>
        <strain evidence="1 2">ZX01</strain>
    </source>
</reference>
<name>A0A100Y6N2_9ACTN</name>
<gene>
    <name evidence="1" type="ORF">ATE80_12015</name>
</gene>
<dbReference type="STRING" id="936756.ATE80_12015"/>
<proteinExistence type="predicted"/>
<protein>
    <submittedName>
        <fullName evidence="1">Uncharacterized protein</fullName>
    </submittedName>
</protein>